<dbReference type="AlphaFoldDB" id="A0AAP7DIL2"/>
<dbReference type="EMBL" id="JABFOR010000010">
    <property type="protein sequence ID" value="NOJ71005.1"/>
    <property type="molecule type" value="Genomic_DNA"/>
</dbReference>
<dbReference type="InterPro" id="IPR001647">
    <property type="entry name" value="HTH_TetR"/>
</dbReference>
<organism evidence="7 8">
    <name type="scientific">Paenibacillus alvei</name>
    <name type="common">Bacillus alvei</name>
    <dbReference type="NCBI Taxonomy" id="44250"/>
    <lineage>
        <taxon>Bacteria</taxon>
        <taxon>Bacillati</taxon>
        <taxon>Bacillota</taxon>
        <taxon>Bacilli</taxon>
        <taxon>Bacillales</taxon>
        <taxon>Paenibacillaceae</taxon>
        <taxon>Paenibacillus</taxon>
    </lineage>
</organism>
<accession>A0AAP7DIL2</accession>
<dbReference type="SUPFAM" id="SSF46689">
    <property type="entry name" value="Homeodomain-like"/>
    <property type="match status" value="1"/>
</dbReference>
<protein>
    <submittedName>
        <fullName evidence="7">TetR/AcrR family transcriptional regulator</fullName>
    </submittedName>
</protein>
<proteinExistence type="predicted"/>
<reference evidence="7 8" key="1">
    <citation type="submission" date="2020-05" db="EMBL/GenBank/DDBJ databases">
        <title>Whole genome sequencing and identification of novel metabolites from Paenibacillus alvei strain JR949.</title>
        <authorList>
            <person name="Rajendhran J."/>
            <person name="Sree Pranav P."/>
            <person name="Mahalakshmi B."/>
            <person name="Karthikeyan R."/>
        </authorList>
    </citation>
    <scope>NUCLEOTIDE SEQUENCE [LARGE SCALE GENOMIC DNA]</scope>
    <source>
        <strain evidence="7 8">JR949</strain>
    </source>
</reference>
<keyword evidence="3 5" id="KW-0238">DNA-binding</keyword>
<dbReference type="GO" id="GO:0003700">
    <property type="term" value="F:DNA-binding transcription factor activity"/>
    <property type="evidence" value="ECO:0007669"/>
    <property type="project" value="TreeGrafter"/>
</dbReference>
<sequence>MPKIVDHEKRKRLVAEAAIRVIQRDGLDNATVRNVAAEAGLSVGSMRHYFSSQVELFAFCMNMFRQQVEERLSTIAFDKRILPSLLQLLMQFLPIDEDRRIEMEAWLSFTSKTLTHSELQHLSHELNDGIYHVTKFVIDQLLEKKLAKPELDYEMEVEKLYALLDGLALHLILHPQRLQAERVEHILEEHLQSLCISQENEI</sequence>
<dbReference type="Pfam" id="PF00440">
    <property type="entry name" value="TetR_N"/>
    <property type="match status" value="1"/>
</dbReference>
<feature type="DNA-binding region" description="H-T-H motif" evidence="5">
    <location>
        <begin position="31"/>
        <end position="50"/>
    </location>
</feature>
<dbReference type="PROSITE" id="PS01081">
    <property type="entry name" value="HTH_TETR_1"/>
    <property type="match status" value="1"/>
</dbReference>
<dbReference type="InterPro" id="IPR023772">
    <property type="entry name" value="DNA-bd_HTH_TetR-type_CS"/>
</dbReference>
<keyword evidence="1" id="KW-0678">Repressor</keyword>
<feature type="domain" description="HTH tetR-type" evidence="6">
    <location>
        <begin position="8"/>
        <end position="68"/>
    </location>
</feature>
<dbReference type="Gene3D" id="1.10.357.10">
    <property type="entry name" value="Tetracycline Repressor, domain 2"/>
    <property type="match status" value="1"/>
</dbReference>
<dbReference type="SUPFAM" id="SSF48498">
    <property type="entry name" value="Tetracyclin repressor-like, C-terminal domain"/>
    <property type="match status" value="1"/>
</dbReference>
<keyword evidence="2" id="KW-0805">Transcription regulation</keyword>
<name>A0AAP7DIL2_PAEAL</name>
<dbReference type="RefSeq" id="WP_163979684.1">
    <property type="nucleotide sequence ID" value="NZ_JABFOR010000010.1"/>
</dbReference>
<evidence type="ECO:0000256" key="1">
    <source>
        <dbReference type="ARBA" id="ARBA00022491"/>
    </source>
</evidence>
<dbReference type="GO" id="GO:0000976">
    <property type="term" value="F:transcription cis-regulatory region binding"/>
    <property type="evidence" value="ECO:0007669"/>
    <property type="project" value="TreeGrafter"/>
</dbReference>
<dbReference type="InterPro" id="IPR036271">
    <property type="entry name" value="Tet_transcr_reg_TetR-rel_C_sf"/>
</dbReference>
<comment type="caution">
    <text evidence="7">The sequence shown here is derived from an EMBL/GenBank/DDBJ whole genome shotgun (WGS) entry which is preliminary data.</text>
</comment>
<gene>
    <name evidence="7" type="ORF">HMI46_10610</name>
</gene>
<dbReference type="Proteomes" id="UP000552038">
    <property type="component" value="Unassembled WGS sequence"/>
</dbReference>
<evidence type="ECO:0000256" key="4">
    <source>
        <dbReference type="ARBA" id="ARBA00023163"/>
    </source>
</evidence>
<keyword evidence="4" id="KW-0804">Transcription</keyword>
<dbReference type="PROSITE" id="PS50977">
    <property type="entry name" value="HTH_TETR_2"/>
    <property type="match status" value="1"/>
</dbReference>
<evidence type="ECO:0000256" key="5">
    <source>
        <dbReference type="PROSITE-ProRule" id="PRU00335"/>
    </source>
</evidence>
<dbReference type="Pfam" id="PF13977">
    <property type="entry name" value="TetR_C_6"/>
    <property type="match status" value="1"/>
</dbReference>
<dbReference type="InterPro" id="IPR039538">
    <property type="entry name" value="BetI_C"/>
</dbReference>
<evidence type="ECO:0000256" key="2">
    <source>
        <dbReference type="ARBA" id="ARBA00023015"/>
    </source>
</evidence>
<dbReference type="InterPro" id="IPR009057">
    <property type="entry name" value="Homeodomain-like_sf"/>
</dbReference>
<evidence type="ECO:0000313" key="7">
    <source>
        <dbReference type="EMBL" id="NOJ71005.1"/>
    </source>
</evidence>
<evidence type="ECO:0000259" key="6">
    <source>
        <dbReference type="PROSITE" id="PS50977"/>
    </source>
</evidence>
<evidence type="ECO:0000313" key="8">
    <source>
        <dbReference type="Proteomes" id="UP000552038"/>
    </source>
</evidence>
<dbReference type="PANTHER" id="PTHR30055:SF226">
    <property type="entry name" value="HTH-TYPE TRANSCRIPTIONAL REGULATOR PKSA"/>
    <property type="match status" value="1"/>
</dbReference>
<evidence type="ECO:0000256" key="3">
    <source>
        <dbReference type="ARBA" id="ARBA00023125"/>
    </source>
</evidence>
<dbReference type="PANTHER" id="PTHR30055">
    <property type="entry name" value="HTH-TYPE TRANSCRIPTIONAL REGULATOR RUTR"/>
    <property type="match status" value="1"/>
</dbReference>
<dbReference type="InterPro" id="IPR050109">
    <property type="entry name" value="HTH-type_TetR-like_transc_reg"/>
</dbReference>